<dbReference type="EMBL" id="ADHJ01000031">
    <property type="protein sequence ID" value="EFU40518.1"/>
    <property type="molecule type" value="Genomic_DNA"/>
</dbReference>
<comment type="caution">
    <text evidence="1">The sequence shown here is derived from an EMBL/GenBank/DDBJ whole genome shotgun (WGS) entry which is preliminary data.</text>
</comment>
<dbReference type="Proteomes" id="UP000003094">
    <property type="component" value="Unassembled WGS sequence"/>
</dbReference>
<gene>
    <name evidence="1" type="ORF">PVOR_19094</name>
</gene>
<keyword evidence="2" id="KW-1185">Reference proteome</keyword>
<accession>A0A2R9ST30</accession>
<name>A0A2R9ST30_9BACL</name>
<dbReference type="AlphaFoldDB" id="A0A2R9ST30"/>
<sequence length="97" mass="11061">MLRLGNKLLAVEAKARRIRMNSMFVSKESIENDTARMVIQPLTQLHDRLKELKEMNHDILHGVDEIYLMAVTLGEFPTLTPLRRYPKGAAGPFSNPD</sequence>
<organism evidence="1 2">
    <name type="scientific">Paenibacillus vortex V453</name>
    <dbReference type="NCBI Taxonomy" id="715225"/>
    <lineage>
        <taxon>Bacteria</taxon>
        <taxon>Bacillati</taxon>
        <taxon>Bacillota</taxon>
        <taxon>Bacilli</taxon>
        <taxon>Bacillales</taxon>
        <taxon>Paenibacillaceae</taxon>
        <taxon>Paenibacillus</taxon>
    </lineage>
</organism>
<dbReference type="KEGG" id="pvo:PVOR_19094"/>
<evidence type="ECO:0000313" key="2">
    <source>
        <dbReference type="Proteomes" id="UP000003094"/>
    </source>
</evidence>
<protein>
    <submittedName>
        <fullName evidence="1">Uncharacterized protein</fullName>
    </submittedName>
</protein>
<reference evidence="1 2" key="1">
    <citation type="journal article" date="2010" name="BMC Genomics">
        <title>Genome sequence of the pattern forming Paenibacillus vortex bacterium reveals potential for thriving in complex environments.</title>
        <authorList>
            <person name="Sirota-Madi A."/>
            <person name="Olender T."/>
            <person name="Helman Y."/>
            <person name="Ingham C."/>
            <person name="Brainis I."/>
            <person name="Roth D."/>
            <person name="Hagi E."/>
            <person name="Brodsky L."/>
            <person name="Leshkowitz D."/>
            <person name="Galatenko V."/>
            <person name="Nikolaev V."/>
            <person name="Mugasimangalam R.C."/>
            <person name="Bransburg-Zabary S."/>
            <person name="Gutnick D.L."/>
            <person name="Lancet D."/>
            <person name="Ben-Jacob E."/>
        </authorList>
    </citation>
    <scope>NUCLEOTIDE SEQUENCE [LARGE SCALE GENOMIC DNA]</scope>
    <source>
        <strain evidence="1 2">V453</strain>
    </source>
</reference>
<evidence type="ECO:0000313" key="1">
    <source>
        <dbReference type="EMBL" id="EFU40518.1"/>
    </source>
</evidence>
<proteinExistence type="predicted"/>